<evidence type="ECO:0000313" key="3">
    <source>
        <dbReference type="Proteomes" id="UP000051952"/>
    </source>
</evidence>
<name>A0A0S4KE20_BODSA</name>
<evidence type="ECO:0000313" key="2">
    <source>
        <dbReference type="EMBL" id="CUI11893.1"/>
    </source>
</evidence>
<proteinExistence type="predicted"/>
<evidence type="ECO:0000256" key="1">
    <source>
        <dbReference type="SAM" id="MobiDB-lite"/>
    </source>
</evidence>
<keyword evidence="3" id="KW-1185">Reference proteome</keyword>
<dbReference type="EMBL" id="CYKH01000158">
    <property type="protein sequence ID" value="CUI11893.1"/>
    <property type="molecule type" value="Genomic_DNA"/>
</dbReference>
<dbReference type="AlphaFoldDB" id="A0A0S4KE20"/>
<dbReference type="Proteomes" id="UP000051952">
    <property type="component" value="Unassembled WGS sequence"/>
</dbReference>
<gene>
    <name evidence="2" type="ORF">BSAL_55465</name>
</gene>
<reference evidence="3" key="1">
    <citation type="submission" date="2015-09" db="EMBL/GenBank/DDBJ databases">
        <authorList>
            <consortium name="Pathogen Informatics"/>
        </authorList>
    </citation>
    <scope>NUCLEOTIDE SEQUENCE [LARGE SCALE GENOMIC DNA]</scope>
    <source>
        <strain evidence="3">Lake Konstanz</strain>
    </source>
</reference>
<accession>A0A0S4KE20</accession>
<feature type="region of interest" description="Disordered" evidence="1">
    <location>
        <begin position="158"/>
        <end position="181"/>
    </location>
</feature>
<organism evidence="2 3">
    <name type="scientific">Bodo saltans</name>
    <name type="common">Flagellated protozoan</name>
    <dbReference type="NCBI Taxonomy" id="75058"/>
    <lineage>
        <taxon>Eukaryota</taxon>
        <taxon>Discoba</taxon>
        <taxon>Euglenozoa</taxon>
        <taxon>Kinetoplastea</taxon>
        <taxon>Metakinetoplastina</taxon>
        <taxon>Eubodonida</taxon>
        <taxon>Bodonidae</taxon>
        <taxon>Bodo</taxon>
    </lineage>
</organism>
<dbReference type="VEuPathDB" id="TriTrypDB:BSAL_55465"/>
<protein>
    <submittedName>
        <fullName evidence="2">Uncharacterized protein</fullName>
    </submittedName>
</protein>
<sequence length="181" mass="20602">MKGIRLMFRPYFGQASQKSQQTKKREACYLENIPDVGNEDGHATLPEDQLIHFCESSGVEWIDKEYEWVAQFGTLVVVDKPIDLQDGLVDQFQMRTNNKVSHCSTNFSHADFNNMDPKATDSKDALRNLAQSIQDLLDGATGARDDIEFKHVQKCRSGQLQHRGGSDDVEVKQREEKQDII</sequence>
<feature type="non-terminal residue" evidence="2">
    <location>
        <position position="181"/>
    </location>
</feature>
<feature type="compositionally biased region" description="Basic and acidic residues" evidence="1">
    <location>
        <begin position="164"/>
        <end position="181"/>
    </location>
</feature>